<evidence type="ECO:0000256" key="2">
    <source>
        <dbReference type="ARBA" id="ARBA00005912"/>
    </source>
</evidence>
<dbReference type="GO" id="GO:0006415">
    <property type="term" value="P:translational termination"/>
    <property type="evidence" value="ECO:0007669"/>
    <property type="project" value="UniProtKB-UniRule"/>
</dbReference>
<dbReference type="Gene3D" id="1.10.132.20">
    <property type="entry name" value="Ribosome-recycling factor"/>
    <property type="match status" value="1"/>
</dbReference>
<dbReference type="GO" id="GO:0005737">
    <property type="term" value="C:cytoplasm"/>
    <property type="evidence" value="ECO:0007669"/>
    <property type="project" value="UniProtKB-SubCell"/>
</dbReference>
<protein>
    <recommendedName>
        <fullName evidence="5">Ribosome-recycling factor</fullName>
        <shortName evidence="5">RRF</shortName>
    </recommendedName>
    <alternativeName>
        <fullName evidence="5">Ribosome-releasing factor</fullName>
    </alternativeName>
</protein>
<sequence length="182" mass="20270">MKLAEAESTMQKTVESTQRAFNTIRTGRANSSLLDKVLVDYYGSPTPLKSLANISTPDATTILVQPYDKSSLNIVEKAISLSDVGLTPNNDGSVIRLNIPPLTSDRRKEFVKLAAKYAEEGRVAIRNIRREALDTIRKQEKASEVSEDEAKDQQDKLQKLTDKYTAKINELLAEKEKDISTV</sequence>
<evidence type="ECO:0000313" key="9">
    <source>
        <dbReference type="Proteomes" id="UP000218287"/>
    </source>
</evidence>
<dbReference type="AlphaFoldDB" id="A0A1Z4GFD7"/>
<evidence type="ECO:0000259" key="7">
    <source>
        <dbReference type="Pfam" id="PF01765"/>
    </source>
</evidence>
<dbReference type="Proteomes" id="UP000218287">
    <property type="component" value="Chromosome"/>
</dbReference>
<reference evidence="8 9" key="1">
    <citation type="submission" date="2017-06" db="EMBL/GenBank/DDBJ databases">
        <title>Genome sequencing of cyanobaciteial culture collection at National Institute for Environmental Studies (NIES).</title>
        <authorList>
            <person name="Hirose Y."/>
            <person name="Shimura Y."/>
            <person name="Fujisawa T."/>
            <person name="Nakamura Y."/>
            <person name="Kawachi M."/>
        </authorList>
    </citation>
    <scope>NUCLEOTIDE SEQUENCE [LARGE SCALE GENOMIC DNA]</scope>
    <source>
        <strain evidence="8 9">NIES-21</strain>
    </source>
</reference>
<evidence type="ECO:0000256" key="3">
    <source>
        <dbReference type="ARBA" id="ARBA00022490"/>
    </source>
</evidence>
<evidence type="ECO:0000256" key="5">
    <source>
        <dbReference type="HAMAP-Rule" id="MF_00040"/>
    </source>
</evidence>
<dbReference type="InterPro" id="IPR023584">
    <property type="entry name" value="Ribosome_recyc_fac_dom"/>
</dbReference>
<dbReference type="SUPFAM" id="SSF55194">
    <property type="entry name" value="Ribosome recycling factor, RRF"/>
    <property type="match status" value="1"/>
</dbReference>
<dbReference type="PANTHER" id="PTHR20982">
    <property type="entry name" value="RIBOSOME RECYCLING FACTOR"/>
    <property type="match status" value="1"/>
</dbReference>
<evidence type="ECO:0000313" key="8">
    <source>
        <dbReference type="EMBL" id="BAY16048.1"/>
    </source>
</evidence>
<dbReference type="Gene3D" id="3.30.1360.40">
    <property type="match status" value="1"/>
</dbReference>
<organism evidence="8 9">
    <name type="scientific">Anabaenopsis circularis NIES-21</name>
    <dbReference type="NCBI Taxonomy" id="1085406"/>
    <lineage>
        <taxon>Bacteria</taxon>
        <taxon>Bacillati</taxon>
        <taxon>Cyanobacteriota</taxon>
        <taxon>Cyanophyceae</taxon>
        <taxon>Nostocales</taxon>
        <taxon>Nodulariaceae</taxon>
        <taxon>Anabaenopsis</taxon>
    </lineage>
</organism>
<dbReference type="PANTHER" id="PTHR20982:SF3">
    <property type="entry name" value="MITOCHONDRIAL RIBOSOME RECYCLING FACTOR PSEUDO 1"/>
    <property type="match status" value="1"/>
</dbReference>
<evidence type="ECO:0000256" key="6">
    <source>
        <dbReference type="SAM" id="MobiDB-lite"/>
    </source>
</evidence>
<dbReference type="HAMAP" id="MF_00040">
    <property type="entry name" value="RRF"/>
    <property type="match status" value="1"/>
</dbReference>
<evidence type="ECO:0000256" key="1">
    <source>
        <dbReference type="ARBA" id="ARBA00004496"/>
    </source>
</evidence>
<evidence type="ECO:0000256" key="4">
    <source>
        <dbReference type="ARBA" id="ARBA00022917"/>
    </source>
</evidence>
<dbReference type="FunFam" id="1.10.132.20:FF:000001">
    <property type="entry name" value="Ribosome-recycling factor"/>
    <property type="match status" value="1"/>
</dbReference>
<dbReference type="CDD" id="cd00520">
    <property type="entry name" value="RRF"/>
    <property type="match status" value="1"/>
</dbReference>
<dbReference type="OrthoDB" id="9804006at2"/>
<dbReference type="NCBIfam" id="TIGR00496">
    <property type="entry name" value="frr"/>
    <property type="match status" value="1"/>
</dbReference>
<feature type="region of interest" description="Disordered" evidence="6">
    <location>
        <begin position="137"/>
        <end position="159"/>
    </location>
</feature>
<keyword evidence="4 5" id="KW-0648">Protein biosynthesis</keyword>
<comment type="function">
    <text evidence="5">Responsible for the release of ribosomes from messenger RNA at the termination of protein biosynthesis. May increase the efficiency of translation by recycling ribosomes from one round of translation to another.</text>
</comment>
<name>A0A1Z4GFD7_9CYAN</name>
<comment type="subcellular location">
    <subcellularLocation>
        <location evidence="1 5">Cytoplasm</location>
    </subcellularLocation>
</comment>
<dbReference type="GO" id="GO:0043023">
    <property type="term" value="F:ribosomal large subunit binding"/>
    <property type="evidence" value="ECO:0007669"/>
    <property type="project" value="TreeGrafter"/>
</dbReference>
<keyword evidence="3 5" id="KW-0963">Cytoplasm</keyword>
<proteinExistence type="inferred from homology"/>
<accession>A0A1Z4GFD7</accession>
<dbReference type="InterPro" id="IPR002661">
    <property type="entry name" value="Ribosome_recyc_fac"/>
</dbReference>
<comment type="similarity">
    <text evidence="2 5">Belongs to the RRF family.</text>
</comment>
<keyword evidence="9" id="KW-1185">Reference proteome</keyword>
<feature type="domain" description="Ribosome recycling factor" evidence="7">
    <location>
        <begin position="18"/>
        <end position="179"/>
    </location>
</feature>
<dbReference type="EMBL" id="AP018174">
    <property type="protein sequence ID" value="BAY16048.1"/>
    <property type="molecule type" value="Genomic_DNA"/>
</dbReference>
<dbReference type="Pfam" id="PF01765">
    <property type="entry name" value="RRF"/>
    <property type="match status" value="1"/>
</dbReference>
<gene>
    <name evidence="5" type="primary">frr</name>
    <name evidence="8" type="ORF">NIES21_18710</name>
</gene>
<dbReference type="FunFam" id="3.30.1360.40:FF:000001">
    <property type="entry name" value="Ribosome-recycling factor"/>
    <property type="match status" value="1"/>
</dbReference>
<dbReference type="InterPro" id="IPR036191">
    <property type="entry name" value="RRF_sf"/>
</dbReference>